<gene>
    <name evidence="6" type="primary">100635599</name>
</gene>
<evidence type="ECO:0000256" key="4">
    <source>
        <dbReference type="PIRNR" id="PIRNR002190"/>
    </source>
</evidence>
<dbReference type="EnsemblMetazoa" id="XM_003383942.3">
    <property type="protein sequence ID" value="XP_003383990.1"/>
    <property type="gene ID" value="LOC100635599"/>
</dbReference>
<dbReference type="InterPro" id="IPR023573">
    <property type="entry name" value="Ribosomal_eL20_dom"/>
</dbReference>
<comment type="similarity">
    <text evidence="1 4">Belongs to the eukaryotic ribosomal protein eL20 family.</text>
</comment>
<dbReference type="FunFam" id="3.10.20.10:FF:000001">
    <property type="entry name" value="60S ribosomal protein L18a"/>
    <property type="match status" value="1"/>
</dbReference>
<protein>
    <recommendedName>
        <fullName evidence="4">60S ribosomal protein L18a</fullName>
    </recommendedName>
</protein>
<evidence type="ECO:0000313" key="6">
    <source>
        <dbReference type="EnsemblMetazoa" id="Aqu2.1.40409_001"/>
    </source>
</evidence>
<dbReference type="InParanoid" id="A0A1X7VKG9"/>
<evidence type="ECO:0000259" key="5">
    <source>
        <dbReference type="Pfam" id="PF01775"/>
    </source>
</evidence>
<dbReference type="PANTHER" id="PTHR10052">
    <property type="entry name" value="60S RIBOSOMAL PROTEIN L18A"/>
    <property type="match status" value="1"/>
</dbReference>
<dbReference type="GO" id="GO:0006412">
    <property type="term" value="P:translation"/>
    <property type="evidence" value="ECO:0007669"/>
    <property type="project" value="InterPro"/>
</dbReference>
<dbReference type="GO" id="GO:0005840">
    <property type="term" value="C:ribosome"/>
    <property type="evidence" value="ECO:0007669"/>
    <property type="project" value="UniProtKB-KW"/>
</dbReference>
<dbReference type="InterPro" id="IPR021138">
    <property type="entry name" value="Ribosomal_eL20_eukaryotes"/>
</dbReference>
<proteinExistence type="inferred from homology"/>
<dbReference type="STRING" id="400682.A0A1X7VKG9"/>
<dbReference type="SUPFAM" id="SSF160374">
    <property type="entry name" value="RplX-like"/>
    <property type="match status" value="1"/>
</dbReference>
<dbReference type="Gene3D" id="3.10.20.10">
    <property type="match status" value="2"/>
</dbReference>
<dbReference type="AlphaFoldDB" id="A0A1X7VKG9"/>
<keyword evidence="7" id="KW-1185">Reference proteome</keyword>
<dbReference type="KEGG" id="aqu:100635599"/>
<evidence type="ECO:0000313" key="7">
    <source>
        <dbReference type="Proteomes" id="UP000007879"/>
    </source>
</evidence>
<dbReference type="Pfam" id="PF01775">
    <property type="entry name" value="Ribosomal_L18A"/>
    <property type="match status" value="1"/>
</dbReference>
<dbReference type="OMA" id="CIFAKND"/>
<keyword evidence="3 4" id="KW-0687">Ribonucleoprotein</keyword>
<dbReference type="FunCoup" id="A0A1X7VKG9">
    <property type="interactions" value="694"/>
</dbReference>
<dbReference type="eggNOG" id="KOG0829">
    <property type="taxonomic scope" value="Eukaryota"/>
</dbReference>
<reference evidence="6" key="2">
    <citation type="submission" date="2017-05" db="UniProtKB">
        <authorList>
            <consortium name="EnsemblMetazoa"/>
        </authorList>
    </citation>
    <scope>IDENTIFICATION</scope>
</reference>
<dbReference type="GO" id="GO:1990904">
    <property type="term" value="C:ribonucleoprotein complex"/>
    <property type="evidence" value="ECO:0007669"/>
    <property type="project" value="UniProtKB-KW"/>
</dbReference>
<name>A0A1X7VKG9_AMPQE</name>
<dbReference type="InterPro" id="IPR028877">
    <property type="entry name" value="Ribosomal_eL20"/>
</dbReference>
<evidence type="ECO:0000256" key="1">
    <source>
        <dbReference type="ARBA" id="ARBA00009362"/>
    </source>
</evidence>
<dbReference type="GO" id="GO:0003735">
    <property type="term" value="F:structural constituent of ribosome"/>
    <property type="evidence" value="ECO:0007669"/>
    <property type="project" value="InterPro"/>
</dbReference>
<dbReference type="Proteomes" id="UP000007879">
    <property type="component" value="Unassembled WGS sequence"/>
</dbReference>
<accession>A0A1X7VKG9</accession>
<dbReference type="OrthoDB" id="1294322at2759"/>
<keyword evidence="2 4" id="KW-0689">Ribosomal protein</keyword>
<feature type="domain" description="Large ribosomal subunit protein eL20" evidence="5">
    <location>
        <begin position="7"/>
        <end position="130"/>
    </location>
</feature>
<organism evidence="6">
    <name type="scientific">Amphimedon queenslandica</name>
    <name type="common">Sponge</name>
    <dbReference type="NCBI Taxonomy" id="400682"/>
    <lineage>
        <taxon>Eukaryota</taxon>
        <taxon>Metazoa</taxon>
        <taxon>Porifera</taxon>
        <taxon>Demospongiae</taxon>
        <taxon>Heteroscleromorpha</taxon>
        <taxon>Haplosclerida</taxon>
        <taxon>Niphatidae</taxon>
        <taxon>Amphimedon</taxon>
    </lineage>
</organism>
<sequence>MKAKGQLKEFKIMGRRLPTEKDKNPQVYRMRIFAPDSVAAKSRFWYFLKMLKKIKKANGEIVYCGKVPDRHPTVIKNVGIWLRYDSRSGTHNMYREYRDLTIAGAVTLCYRDMAARHRARASSIQIIKVEAIPANKCRRPHVKQFHNSKIRFPLPHRVRSGHFKKLFAYQRPIAFQ</sequence>
<evidence type="ECO:0000256" key="2">
    <source>
        <dbReference type="ARBA" id="ARBA00022980"/>
    </source>
</evidence>
<dbReference type="PIRSF" id="PIRSF002190">
    <property type="entry name" value="Ribosomal_L18a"/>
    <property type="match status" value="1"/>
</dbReference>
<evidence type="ECO:0000256" key="3">
    <source>
        <dbReference type="ARBA" id="ARBA00023274"/>
    </source>
</evidence>
<reference evidence="7" key="1">
    <citation type="journal article" date="2010" name="Nature">
        <title>The Amphimedon queenslandica genome and the evolution of animal complexity.</title>
        <authorList>
            <person name="Srivastava M."/>
            <person name="Simakov O."/>
            <person name="Chapman J."/>
            <person name="Fahey B."/>
            <person name="Gauthier M.E."/>
            <person name="Mitros T."/>
            <person name="Richards G.S."/>
            <person name="Conaco C."/>
            <person name="Dacre M."/>
            <person name="Hellsten U."/>
            <person name="Larroux C."/>
            <person name="Putnam N.H."/>
            <person name="Stanke M."/>
            <person name="Adamska M."/>
            <person name="Darling A."/>
            <person name="Degnan S.M."/>
            <person name="Oakley T.H."/>
            <person name="Plachetzki D.C."/>
            <person name="Zhai Y."/>
            <person name="Adamski M."/>
            <person name="Calcino A."/>
            <person name="Cummins S.F."/>
            <person name="Goodstein D.M."/>
            <person name="Harris C."/>
            <person name="Jackson D.J."/>
            <person name="Leys S.P."/>
            <person name="Shu S."/>
            <person name="Woodcroft B.J."/>
            <person name="Vervoort M."/>
            <person name="Kosik K.S."/>
            <person name="Manning G."/>
            <person name="Degnan B.M."/>
            <person name="Rokhsar D.S."/>
        </authorList>
    </citation>
    <scope>NUCLEOTIDE SEQUENCE [LARGE SCALE GENOMIC DNA]</scope>
</reference>
<dbReference type="HAMAP" id="MF_00273">
    <property type="entry name" value="Ribosomal_eL20"/>
    <property type="match status" value="1"/>
</dbReference>
<dbReference type="EnsemblMetazoa" id="Aqu2.1.40409_001">
    <property type="protein sequence ID" value="Aqu2.1.40409_001"/>
    <property type="gene ID" value="Aqu2.1.40409"/>
</dbReference>
<dbReference type="FunFam" id="3.10.20.10:FF:000002">
    <property type="entry name" value="60S ribosomal protein L18a"/>
    <property type="match status" value="1"/>
</dbReference>